<keyword evidence="1" id="KW-0813">Transport</keyword>
<organism evidence="6 7">
    <name type="scientific">Desulfoferula mesophila</name>
    <dbReference type="NCBI Taxonomy" id="3058419"/>
    <lineage>
        <taxon>Bacteria</taxon>
        <taxon>Pseudomonadati</taxon>
        <taxon>Thermodesulfobacteriota</taxon>
        <taxon>Desulfarculia</taxon>
        <taxon>Desulfarculales</taxon>
        <taxon>Desulfarculaceae</taxon>
        <taxon>Desulfoferula</taxon>
    </lineage>
</organism>
<evidence type="ECO:0000256" key="4">
    <source>
        <dbReference type="ARBA" id="ARBA00038388"/>
    </source>
</evidence>
<keyword evidence="2" id="KW-0547">Nucleotide-binding</keyword>
<dbReference type="EMBL" id="AP028679">
    <property type="protein sequence ID" value="BEQ15336.1"/>
    <property type="molecule type" value="Genomic_DNA"/>
</dbReference>
<dbReference type="SMART" id="SM00382">
    <property type="entry name" value="AAA"/>
    <property type="match status" value="1"/>
</dbReference>
<keyword evidence="7" id="KW-1185">Reference proteome</keyword>
<dbReference type="GO" id="GO:0022857">
    <property type="term" value="F:transmembrane transporter activity"/>
    <property type="evidence" value="ECO:0007669"/>
    <property type="project" value="UniProtKB-ARBA"/>
</dbReference>
<evidence type="ECO:0000256" key="1">
    <source>
        <dbReference type="ARBA" id="ARBA00022448"/>
    </source>
</evidence>
<dbReference type="InterPro" id="IPR017911">
    <property type="entry name" value="MacB-like_ATP-bd"/>
</dbReference>
<comment type="similarity">
    <text evidence="4">Belongs to the ABC transporter superfamily. Macrolide exporter (TC 3.A.1.122) family.</text>
</comment>
<gene>
    <name evidence="6" type="ORF">FAK_24020</name>
</gene>
<feature type="domain" description="AAA+ ATPase" evidence="5">
    <location>
        <begin position="30"/>
        <end position="218"/>
    </location>
</feature>
<name>A0AAU9EY89_9BACT</name>
<dbReference type="InterPro" id="IPR003439">
    <property type="entry name" value="ABC_transporter-like_ATP-bd"/>
</dbReference>
<dbReference type="AlphaFoldDB" id="A0AAU9EY89"/>
<proteinExistence type="inferred from homology"/>
<dbReference type="Pfam" id="PF00005">
    <property type="entry name" value="ABC_tran"/>
    <property type="match status" value="1"/>
</dbReference>
<dbReference type="KEGG" id="dmp:FAK_24020"/>
<evidence type="ECO:0000313" key="7">
    <source>
        <dbReference type="Proteomes" id="UP001366166"/>
    </source>
</evidence>
<evidence type="ECO:0000313" key="6">
    <source>
        <dbReference type="EMBL" id="BEQ15336.1"/>
    </source>
</evidence>
<accession>A0AAU9EY89</accession>
<dbReference type="GO" id="GO:0016887">
    <property type="term" value="F:ATP hydrolysis activity"/>
    <property type="evidence" value="ECO:0007669"/>
    <property type="project" value="InterPro"/>
</dbReference>
<sequence length="221" mass="24242">MPNDILIATQLWKDFDGLEVVRNASLQLPAGRTVALLGPSGSGKSTLLSLLAGLERPSRGEVFLDGQALSPLSEDELCLLRRHKVGFVFQAFYLIPTLSALENVAFPLYPTGVPKRERQARALELLSQVGLAARREHLPAKLSGGERQRVAIARALVNRPRVLFCDEPTGNLDSQTGGEILDLLFELNLEQSMALLMVTHDRGLAARADETWHMHDGEVSQ</sequence>
<reference evidence="7" key="1">
    <citation type="journal article" date="2023" name="Arch. Microbiol.">
        <title>Desulfoferula mesophilus gen. nov. sp. nov., a mesophilic sulfate-reducing bacterium isolated from a brackish lake sediment.</title>
        <authorList>
            <person name="Watanabe T."/>
            <person name="Yabe T."/>
            <person name="Tsuji J.M."/>
            <person name="Fukui M."/>
        </authorList>
    </citation>
    <scope>NUCLEOTIDE SEQUENCE [LARGE SCALE GENOMIC DNA]</scope>
    <source>
        <strain evidence="7">12FAK</strain>
    </source>
</reference>
<keyword evidence="3 6" id="KW-0067">ATP-binding</keyword>
<dbReference type="InterPro" id="IPR003593">
    <property type="entry name" value="AAA+_ATPase"/>
</dbReference>
<protein>
    <submittedName>
        <fullName evidence="6">ABC transporter ATP-binding protein</fullName>
    </submittedName>
</protein>
<evidence type="ECO:0000259" key="5">
    <source>
        <dbReference type="SMART" id="SM00382"/>
    </source>
</evidence>
<dbReference type="RefSeq" id="WP_338599602.1">
    <property type="nucleotide sequence ID" value="NZ_AP028679.1"/>
</dbReference>
<dbReference type="PANTHER" id="PTHR24220">
    <property type="entry name" value="IMPORT ATP-BINDING PROTEIN"/>
    <property type="match status" value="1"/>
</dbReference>
<dbReference type="PROSITE" id="PS00211">
    <property type="entry name" value="ABC_TRANSPORTER_1"/>
    <property type="match status" value="1"/>
</dbReference>
<dbReference type="Gene3D" id="3.40.50.300">
    <property type="entry name" value="P-loop containing nucleotide triphosphate hydrolases"/>
    <property type="match status" value="1"/>
</dbReference>
<dbReference type="InterPro" id="IPR027417">
    <property type="entry name" value="P-loop_NTPase"/>
</dbReference>
<dbReference type="InterPro" id="IPR015854">
    <property type="entry name" value="ABC_transpr_LolD-like"/>
</dbReference>
<dbReference type="Proteomes" id="UP001366166">
    <property type="component" value="Chromosome"/>
</dbReference>
<dbReference type="InterPro" id="IPR017871">
    <property type="entry name" value="ABC_transporter-like_CS"/>
</dbReference>
<dbReference type="SUPFAM" id="SSF52540">
    <property type="entry name" value="P-loop containing nucleoside triphosphate hydrolases"/>
    <property type="match status" value="1"/>
</dbReference>
<dbReference type="GO" id="GO:0098796">
    <property type="term" value="C:membrane protein complex"/>
    <property type="evidence" value="ECO:0007669"/>
    <property type="project" value="UniProtKB-ARBA"/>
</dbReference>
<dbReference type="CDD" id="cd03255">
    <property type="entry name" value="ABC_MJ0796_LolCDE_FtsE"/>
    <property type="match status" value="1"/>
</dbReference>
<evidence type="ECO:0000256" key="3">
    <source>
        <dbReference type="ARBA" id="ARBA00022840"/>
    </source>
</evidence>
<dbReference type="FunFam" id="3.40.50.300:FF:000032">
    <property type="entry name" value="Export ABC transporter ATP-binding protein"/>
    <property type="match status" value="1"/>
</dbReference>
<dbReference type="GO" id="GO:0005524">
    <property type="term" value="F:ATP binding"/>
    <property type="evidence" value="ECO:0007669"/>
    <property type="project" value="UniProtKB-KW"/>
</dbReference>
<dbReference type="GO" id="GO:0005886">
    <property type="term" value="C:plasma membrane"/>
    <property type="evidence" value="ECO:0007669"/>
    <property type="project" value="TreeGrafter"/>
</dbReference>
<evidence type="ECO:0000256" key="2">
    <source>
        <dbReference type="ARBA" id="ARBA00022741"/>
    </source>
</evidence>